<feature type="region of interest" description="Disordered" evidence="5">
    <location>
        <begin position="1"/>
        <end position="22"/>
    </location>
</feature>
<dbReference type="InterPro" id="IPR037185">
    <property type="entry name" value="EmrE-like"/>
</dbReference>
<feature type="transmembrane region" description="Helical" evidence="6">
    <location>
        <begin position="409"/>
        <end position="427"/>
    </location>
</feature>
<feature type="transmembrane region" description="Helical" evidence="6">
    <location>
        <begin position="229"/>
        <end position="247"/>
    </location>
</feature>
<feature type="transmembrane region" description="Helical" evidence="6">
    <location>
        <begin position="313"/>
        <end position="332"/>
    </location>
</feature>
<accession>A0A2J6T193</accession>
<feature type="transmembrane region" description="Helical" evidence="6">
    <location>
        <begin position="199"/>
        <end position="217"/>
    </location>
</feature>
<dbReference type="InParanoid" id="A0A2J6T193"/>
<dbReference type="SUPFAM" id="SSF103481">
    <property type="entry name" value="Multidrug resistance efflux transporter EmrE"/>
    <property type="match status" value="2"/>
</dbReference>
<dbReference type="PANTHER" id="PTHR22911:SF6">
    <property type="entry name" value="SOLUTE CARRIER FAMILY 35 MEMBER G1"/>
    <property type="match status" value="1"/>
</dbReference>
<dbReference type="PANTHER" id="PTHR22911">
    <property type="entry name" value="ACYL-MALONYL CONDENSING ENZYME-RELATED"/>
    <property type="match status" value="1"/>
</dbReference>
<keyword evidence="4 6" id="KW-0472">Membrane</keyword>
<evidence type="ECO:0000256" key="2">
    <source>
        <dbReference type="ARBA" id="ARBA00022692"/>
    </source>
</evidence>
<organism evidence="8 9">
    <name type="scientific">Hyaloscypha bicolor E</name>
    <dbReference type="NCBI Taxonomy" id="1095630"/>
    <lineage>
        <taxon>Eukaryota</taxon>
        <taxon>Fungi</taxon>
        <taxon>Dikarya</taxon>
        <taxon>Ascomycota</taxon>
        <taxon>Pezizomycotina</taxon>
        <taxon>Leotiomycetes</taxon>
        <taxon>Helotiales</taxon>
        <taxon>Hyaloscyphaceae</taxon>
        <taxon>Hyaloscypha</taxon>
        <taxon>Hyaloscypha bicolor</taxon>
    </lineage>
</organism>
<keyword evidence="9" id="KW-1185">Reference proteome</keyword>
<feature type="domain" description="EamA" evidence="7">
    <location>
        <begin position="282"/>
        <end position="425"/>
    </location>
</feature>
<comment type="subcellular location">
    <subcellularLocation>
        <location evidence="1">Membrane</location>
        <topology evidence="1">Multi-pass membrane protein</topology>
    </subcellularLocation>
</comment>
<gene>
    <name evidence="8" type="ORF">K444DRAFT_615204</name>
</gene>
<feature type="region of interest" description="Disordered" evidence="5">
    <location>
        <begin position="435"/>
        <end position="493"/>
    </location>
</feature>
<sequence length="493" mass="53051">MSPYSPLPQTPTSKHTFDDEEDILHNTPSNLDLALNGSTTRKAGDNSLLDPESFRRLSISTISSMGRPRSVSPYPYTPSLSSKPTTFLSRTKQTLNSFWHQNQGLFYVTFSQLFGASMNVAARLLELEGDGMRPIQLLFVRQGLTTILCTVYMWWARVPDFPLGAKGLRRLLVARAFSGFFGIYGMYYSLQYLPVADAVVLTFLAPSVASYGCYLFLREPFPKSAQYASLISLIGVVLIARPTSFFSHSSSLPLPSNSTIAVEGEVAYDSSFPVPTSGQRLSAVAVAMVGVLGAAGAFTSIRWIGNQAHPLVSVNYFSIFCTIVSGAVLSLSKPLQLSDSLSFALPNGPRQWFLILFLGSCGFIMQYLLTRGLAVGGRGNGARATNMIYTNMLFALALDKVVFGQSPGWWSLGGSGLILGSAVFVAVKKGQAGETNAGVRGRDEEAGNGGGEEEMAMLGGGADLDEEEVEEQGAGARVEVELRDFPPRGNATA</sequence>
<name>A0A2J6T193_9HELO</name>
<feature type="transmembrane region" description="Helical" evidence="6">
    <location>
        <begin position="281"/>
        <end position="301"/>
    </location>
</feature>
<feature type="transmembrane region" description="Helical" evidence="6">
    <location>
        <begin position="352"/>
        <end position="374"/>
    </location>
</feature>
<dbReference type="Pfam" id="PF00892">
    <property type="entry name" value="EamA"/>
    <property type="match status" value="2"/>
</dbReference>
<dbReference type="RefSeq" id="XP_024733691.1">
    <property type="nucleotide sequence ID" value="XM_024880681.1"/>
</dbReference>
<feature type="transmembrane region" description="Helical" evidence="6">
    <location>
        <begin position="167"/>
        <end position="187"/>
    </location>
</feature>
<protein>
    <recommendedName>
        <fullName evidence="7">EamA domain-containing protein</fullName>
    </recommendedName>
</protein>
<reference evidence="8 9" key="1">
    <citation type="submission" date="2016-04" db="EMBL/GenBank/DDBJ databases">
        <title>A degradative enzymes factory behind the ericoid mycorrhizal symbiosis.</title>
        <authorList>
            <consortium name="DOE Joint Genome Institute"/>
            <person name="Martino E."/>
            <person name="Morin E."/>
            <person name="Grelet G."/>
            <person name="Kuo A."/>
            <person name="Kohler A."/>
            <person name="Daghino S."/>
            <person name="Barry K."/>
            <person name="Choi C."/>
            <person name="Cichocki N."/>
            <person name="Clum A."/>
            <person name="Copeland A."/>
            <person name="Hainaut M."/>
            <person name="Haridas S."/>
            <person name="Labutti K."/>
            <person name="Lindquist E."/>
            <person name="Lipzen A."/>
            <person name="Khouja H.-R."/>
            <person name="Murat C."/>
            <person name="Ohm R."/>
            <person name="Olson A."/>
            <person name="Spatafora J."/>
            <person name="Veneault-Fourrey C."/>
            <person name="Henrissat B."/>
            <person name="Grigoriev I."/>
            <person name="Martin F."/>
            <person name="Perotto S."/>
        </authorList>
    </citation>
    <scope>NUCLEOTIDE SEQUENCE [LARGE SCALE GENOMIC DNA]</scope>
    <source>
        <strain evidence="8 9">E</strain>
    </source>
</reference>
<proteinExistence type="predicted"/>
<keyword evidence="3 6" id="KW-1133">Transmembrane helix</keyword>
<evidence type="ECO:0000259" key="7">
    <source>
        <dbReference type="Pfam" id="PF00892"/>
    </source>
</evidence>
<evidence type="ECO:0000313" key="8">
    <source>
        <dbReference type="EMBL" id="PMD56787.1"/>
    </source>
</evidence>
<evidence type="ECO:0000256" key="5">
    <source>
        <dbReference type="SAM" id="MobiDB-lite"/>
    </source>
</evidence>
<feature type="transmembrane region" description="Helical" evidence="6">
    <location>
        <begin position="386"/>
        <end position="403"/>
    </location>
</feature>
<evidence type="ECO:0000256" key="4">
    <source>
        <dbReference type="ARBA" id="ARBA00023136"/>
    </source>
</evidence>
<evidence type="ECO:0000256" key="3">
    <source>
        <dbReference type="ARBA" id="ARBA00022989"/>
    </source>
</evidence>
<dbReference type="GeneID" id="36588758"/>
<dbReference type="Proteomes" id="UP000235371">
    <property type="component" value="Unassembled WGS sequence"/>
</dbReference>
<keyword evidence="2 6" id="KW-0812">Transmembrane</keyword>
<dbReference type="FunCoup" id="A0A2J6T193">
    <property type="interactions" value="150"/>
</dbReference>
<dbReference type="GO" id="GO:0016020">
    <property type="term" value="C:membrane"/>
    <property type="evidence" value="ECO:0007669"/>
    <property type="project" value="UniProtKB-SubCell"/>
</dbReference>
<dbReference type="EMBL" id="KZ613847">
    <property type="protein sequence ID" value="PMD56787.1"/>
    <property type="molecule type" value="Genomic_DNA"/>
</dbReference>
<evidence type="ECO:0000313" key="9">
    <source>
        <dbReference type="Proteomes" id="UP000235371"/>
    </source>
</evidence>
<feature type="domain" description="EamA" evidence="7">
    <location>
        <begin position="104"/>
        <end position="240"/>
    </location>
</feature>
<feature type="transmembrane region" description="Helical" evidence="6">
    <location>
        <begin position="137"/>
        <end position="155"/>
    </location>
</feature>
<dbReference type="OrthoDB" id="306876at2759"/>
<evidence type="ECO:0000256" key="1">
    <source>
        <dbReference type="ARBA" id="ARBA00004141"/>
    </source>
</evidence>
<dbReference type="AlphaFoldDB" id="A0A2J6T193"/>
<dbReference type="InterPro" id="IPR000620">
    <property type="entry name" value="EamA_dom"/>
</dbReference>
<evidence type="ECO:0000256" key="6">
    <source>
        <dbReference type="SAM" id="Phobius"/>
    </source>
</evidence>